<comment type="caution">
    <text evidence="2">The sequence shown here is derived from an EMBL/GenBank/DDBJ whole genome shotgun (WGS) entry which is preliminary data.</text>
</comment>
<gene>
    <name evidence="2" type="ORF">VW23_001025</name>
</gene>
<proteinExistence type="predicted"/>
<protein>
    <recommendedName>
        <fullName evidence="4">Outer membrane protein beta-barrel domain-containing protein</fullName>
    </recommendedName>
</protein>
<accession>A0A1E5XSY5</accession>
<evidence type="ECO:0000313" key="3">
    <source>
        <dbReference type="Proteomes" id="UP000095463"/>
    </source>
</evidence>
<feature type="signal peptide" evidence="1">
    <location>
        <begin position="1"/>
        <end position="20"/>
    </location>
</feature>
<dbReference type="Proteomes" id="UP000095463">
    <property type="component" value="Unassembled WGS sequence"/>
</dbReference>
<evidence type="ECO:0000256" key="1">
    <source>
        <dbReference type="SAM" id="SignalP"/>
    </source>
</evidence>
<organism evidence="2 3">
    <name type="scientific">Devosia insulae DS-56</name>
    <dbReference type="NCBI Taxonomy" id="1116389"/>
    <lineage>
        <taxon>Bacteria</taxon>
        <taxon>Pseudomonadati</taxon>
        <taxon>Pseudomonadota</taxon>
        <taxon>Alphaproteobacteria</taxon>
        <taxon>Hyphomicrobiales</taxon>
        <taxon>Devosiaceae</taxon>
        <taxon>Devosia</taxon>
    </lineage>
</organism>
<keyword evidence="1" id="KW-0732">Signal</keyword>
<feature type="chain" id="PRO_5009190480" description="Outer membrane protein beta-barrel domain-containing protein" evidence="1">
    <location>
        <begin position="21"/>
        <end position="294"/>
    </location>
</feature>
<reference evidence="2 3" key="1">
    <citation type="journal article" date="2015" name="Genome Announc.">
        <title>Genome Assemblies of Three Soil-Associated Devosia species: D. insulae, D. limi, and D. soli.</title>
        <authorList>
            <person name="Hassan Y.I."/>
            <person name="Lepp D."/>
            <person name="Zhou T."/>
        </authorList>
    </citation>
    <scope>NUCLEOTIDE SEQUENCE [LARGE SCALE GENOMIC DNA]</scope>
    <source>
        <strain evidence="2 3">DS-56</strain>
    </source>
</reference>
<name>A0A1E5XSY5_9HYPH</name>
<dbReference type="OrthoDB" id="7949521at2"/>
<sequence length="294" mass="30836">MFRSFMLGVSALALVSGAEAADLFIDTAYEAPVAASYGLRGVVELGGLGRMAQEDGGDFSSFGGVYGAFAIEGEYDALVLGLDGYGEWLAIEDSDPNVTNGNLGVLGAQVGMRMDNWYLGGFGTLATYPDAETVDQFVGYAAGVQAAVDIDYARLVGRLGYAFAPNDDFDNDDEGFVGPFAEIGAAYALSSDFAVMANVGYGFSANFDVSNDPGEYVNWGVKAAYRLPGDLNLNLVASYEGMHAFDQDDESNTTHTVKLGISIPFGDEGTAIDALRPLASPTAPFRASVSADVL</sequence>
<evidence type="ECO:0008006" key="4">
    <source>
        <dbReference type="Google" id="ProtNLM"/>
    </source>
</evidence>
<keyword evidence="3" id="KW-1185">Reference proteome</keyword>
<dbReference type="AlphaFoldDB" id="A0A1E5XSY5"/>
<evidence type="ECO:0000313" key="2">
    <source>
        <dbReference type="EMBL" id="OEO31721.1"/>
    </source>
</evidence>
<dbReference type="EMBL" id="LAJE02000135">
    <property type="protein sequence ID" value="OEO31721.1"/>
    <property type="molecule type" value="Genomic_DNA"/>
</dbReference>
<dbReference type="RefSeq" id="WP_069909102.1">
    <property type="nucleotide sequence ID" value="NZ_LAJE02000135.1"/>
</dbReference>